<proteinExistence type="predicted"/>
<accession>A0A2P2J4B3</accession>
<feature type="transmembrane region" description="Helical" evidence="1">
    <location>
        <begin position="12"/>
        <end position="32"/>
    </location>
</feature>
<organism evidence="2">
    <name type="scientific">Rhizophora mucronata</name>
    <name type="common">Asiatic mangrove</name>
    <dbReference type="NCBI Taxonomy" id="61149"/>
    <lineage>
        <taxon>Eukaryota</taxon>
        <taxon>Viridiplantae</taxon>
        <taxon>Streptophyta</taxon>
        <taxon>Embryophyta</taxon>
        <taxon>Tracheophyta</taxon>
        <taxon>Spermatophyta</taxon>
        <taxon>Magnoliopsida</taxon>
        <taxon>eudicotyledons</taxon>
        <taxon>Gunneridae</taxon>
        <taxon>Pentapetalae</taxon>
        <taxon>rosids</taxon>
        <taxon>fabids</taxon>
        <taxon>Malpighiales</taxon>
        <taxon>Rhizophoraceae</taxon>
        <taxon>Rhizophora</taxon>
    </lineage>
</organism>
<sequence length="55" mass="6407">MTIYETIYLLHALHINNLITLIPLFIHLYWIARDSSMYSCGRIHTINTLYVAVLG</sequence>
<dbReference type="EMBL" id="GGEC01007839">
    <property type="protein sequence ID" value="MBW88322.1"/>
    <property type="molecule type" value="Transcribed_RNA"/>
</dbReference>
<evidence type="ECO:0000313" key="2">
    <source>
        <dbReference type="EMBL" id="MBW88322.1"/>
    </source>
</evidence>
<reference evidence="2" key="1">
    <citation type="submission" date="2018-02" db="EMBL/GenBank/DDBJ databases">
        <title>Rhizophora mucronata_Transcriptome.</title>
        <authorList>
            <person name="Meera S.P."/>
            <person name="Sreeshan A."/>
            <person name="Augustine A."/>
        </authorList>
    </citation>
    <scope>NUCLEOTIDE SEQUENCE</scope>
    <source>
        <tissue evidence="2">Leaf</tissue>
    </source>
</reference>
<evidence type="ECO:0000256" key="1">
    <source>
        <dbReference type="SAM" id="Phobius"/>
    </source>
</evidence>
<keyword evidence="1" id="KW-0472">Membrane</keyword>
<dbReference type="AlphaFoldDB" id="A0A2P2J4B3"/>
<keyword evidence="1" id="KW-0812">Transmembrane</keyword>
<protein>
    <submittedName>
        <fullName evidence="2">Uncharacterized protein</fullName>
    </submittedName>
</protein>
<name>A0A2P2J4B3_RHIMU</name>
<keyword evidence="1" id="KW-1133">Transmembrane helix</keyword>